<sequence length="223" mass="23786">MARLRYIGLFARNIKDAYSVIRELRRLKVPFVLLGDGDKVPRHVRAVIGCGGAMEGVSGGRWVEYGGDPRRAALRALSLATGKLEFGEVIVGVDPGKRAGIATIADGELIEAYAVPCESLQRELLEILGVYPASKILFRIGTGMPMVDWMEGFALACSRSGNASVQFVDEGGEKPPTGFMRKGIGKDAKSAVSIALSGGITSRSRRAPASRRQGRPRPGASSL</sequence>
<evidence type="ECO:0000256" key="1">
    <source>
        <dbReference type="SAM" id="MobiDB-lite"/>
    </source>
</evidence>
<feature type="compositionally biased region" description="Basic residues" evidence="1">
    <location>
        <begin position="203"/>
        <end position="215"/>
    </location>
</feature>
<organism evidence="2">
    <name type="scientific">Candidatus Methanomethylicus mesodigestus</name>
    <dbReference type="NCBI Taxonomy" id="1867258"/>
    <lineage>
        <taxon>Archaea</taxon>
        <taxon>Thermoproteota</taxon>
        <taxon>Methanosuratincolia</taxon>
        <taxon>Candidatus Methanomethylicales</taxon>
        <taxon>Candidatus Methanomethylicaceae</taxon>
        <taxon>Candidatus Methanomethylicus</taxon>
    </lineage>
</organism>
<name>A0A7C3J4D3_9CREN</name>
<reference evidence="2" key="1">
    <citation type="journal article" date="2020" name="mSystems">
        <title>Genome- and Community-Level Interaction Insights into Carbon Utilization and Element Cycling Functions of Hydrothermarchaeota in Hydrothermal Sediment.</title>
        <authorList>
            <person name="Zhou Z."/>
            <person name="Liu Y."/>
            <person name="Xu W."/>
            <person name="Pan J."/>
            <person name="Luo Z.H."/>
            <person name="Li M."/>
        </authorList>
    </citation>
    <scope>NUCLEOTIDE SEQUENCE [LARGE SCALE GENOMIC DNA]</scope>
    <source>
        <strain evidence="2">SpSt-468</strain>
    </source>
</reference>
<dbReference type="EMBL" id="DSTX01000009">
    <property type="protein sequence ID" value="HFK20677.1"/>
    <property type="molecule type" value="Genomic_DNA"/>
</dbReference>
<evidence type="ECO:0000313" key="2">
    <source>
        <dbReference type="EMBL" id="HFK20677.1"/>
    </source>
</evidence>
<comment type="caution">
    <text evidence="2">The sequence shown here is derived from an EMBL/GenBank/DDBJ whole genome shotgun (WGS) entry which is preliminary data.</text>
</comment>
<protein>
    <submittedName>
        <fullName evidence="2">Uncharacterized protein</fullName>
    </submittedName>
</protein>
<feature type="region of interest" description="Disordered" evidence="1">
    <location>
        <begin position="196"/>
        <end position="223"/>
    </location>
</feature>
<gene>
    <name evidence="2" type="ORF">ENS19_05265</name>
</gene>
<dbReference type="AlphaFoldDB" id="A0A7C3J4D3"/>
<proteinExistence type="predicted"/>
<accession>A0A7C3J4D3</accession>